<organism evidence="1 2">
    <name type="scientific">Nocardia rhizosphaerae</name>
    <dbReference type="NCBI Taxonomy" id="1691571"/>
    <lineage>
        <taxon>Bacteria</taxon>
        <taxon>Bacillati</taxon>
        <taxon>Actinomycetota</taxon>
        <taxon>Actinomycetes</taxon>
        <taxon>Mycobacteriales</taxon>
        <taxon>Nocardiaceae</taxon>
        <taxon>Nocardia</taxon>
    </lineage>
</organism>
<dbReference type="SUPFAM" id="SSF46785">
    <property type="entry name" value="Winged helix' DNA-binding domain"/>
    <property type="match status" value="1"/>
</dbReference>
<reference evidence="2" key="1">
    <citation type="journal article" date="2019" name="Int. J. Syst. Evol. Microbiol.">
        <title>The Global Catalogue of Microorganisms (GCM) 10K type strain sequencing project: providing services to taxonomists for standard genome sequencing and annotation.</title>
        <authorList>
            <consortium name="The Broad Institute Genomics Platform"/>
            <consortium name="The Broad Institute Genome Sequencing Center for Infectious Disease"/>
            <person name="Wu L."/>
            <person name="Ma J."/>
        </authorList>
    </citation>
    <scope>NUCLEOTIDE SEQUENCE [LARGE SCALE GENOMIC DNA]</scope>
    <source>
        <strain evidence="2">CGMCC 4.7204</strain>
    </source>
</reference>
<name>A0ABV8LAU8_9NOCA</name>
<dbReference type="EMBL" id="JBHSBA010000014">
    <property type="protein sequence ID" value="MFC4127494.1"/>
    <property type="molecule type" value="Genomic_DNA"/>
</dbReference>
<evidence type="ECO:0000313" key="1">
    <source>
        <dbReference type="EMBL" id="MFC4127494.1"/>
    </source>
</evidence>
<comment type="caution">
    <text evidence="1">The sequence shown here is derived from an EMBL/GenBank/DDBJ whole genome shotgun (WGS) entry which is preliminary data.</text>
</comment>
<keyword evidence="2" id="KW-1185">Reference proteome</keyword>
<accession>A0ABV8LAU8</accession>
<gene>
    <name evidence="1" type="ORF">ACFOW8_21430</name>
</gene>
<evidence type="ECO:0000313" key="2">
    <source>
        <dbReference type="Proteomes" id="UP001595767"/>
    </source>
</evidence>
<dbReference type="InterPro" id="IPR036388">
    <property type="entry name" value="WH-like_DNA-bd_sf"/>
</dbReference>
<dbReference type="RefSeq" id="WP_378552922.1">
    <property type="nucleotide sequence ID" value="NZ_JBHSBA010000014.1"/>
</dbReference>
<sequence length="139" mass="14650">MAERRLIGYQVKRLDQLIEAAFGQAIDTAGMTRTQWQALNTIVCAPVAETDLDDALRPFWDGGTESVADVLAALVGHDWITPAGGRYTVTPSGRAAHEAAAHSVARIRAQLAAGLTDAEFATCTAVLARMIANLEGAGS</sequence>
<protein>
    <submittedName>
        <fullName evidence="1">MarR family winged helix-turn-helix transcriptional regulator</fullName>
    </submittedName>
</protein>
<dbReference type="InterPro" id="IPR036390">
    <property type="entry name" value="WH_DNA-bd_sf"/>
</dbReference>
<proteinExistence type="predicted"/>
<dbReference type="Proteomes" id="UP001595767">
    <property type="component" value="Unassembled WGS sequence"/>
</dbReference>
<dbReference type="Gene3D" id="1.10.10.10">
    <property type="entry name" value="Winged helix-like DNA-binding domain superfamily/Winged helix DNA-binding domain"/>
    <property type="match status" value="1"/>
</dbReference>